<feature type="compositionally biased region" description="Basic and acidic residues" evidence="1">
    <location>
        <begin position="8"/>
        <end position="18"/>
    </location>
</feature>
<evidence type="ECO:0000313" key="2">
    <source>
        <dbReference type="EMBL" id="MCI73285.1"/>
    </source>
</evidence>
<keyword evidence="3" id="KW-1185">Reference proteome</keyword>
<protein>
    <submittedName>
        <fullName evidence="2">Uncharacterized protein</fullName>
    </submittedName>
</protein>
<feature type="non-terminal residue" evidence="2">
    <location>
        <position position="25"/>
    </location>
</feature>
<comment type="caution">
    <text evidence="2">The sequence shown here is derived from an EMBL/GenBank/DDBJ whole genome shotgun (WGS) entry which is preliminary data.</text>
</comment>
<feature type="region of interest" description="Disordered" evidence="1">
    <location>
        <begin position="1"/>
        <end position="25"/>
    </location>
</feature>
<proteinExistence type="predicted"/>
<accession>A0A392UNE8</accession>
<evidence type="ECO:0000313" key="3">
    <source>
        <dbReference type="Proteomes" id="UP000265520"/>
    </source>
</evidence>
<dbReference type="AlphaFoldDB" id="A0A392UNE8"/>
<sequence>MRPVSDGGADRNVERKSLLENGEDV</sequence>
<organism evidence="2 3">
    <name type="scientific">Trifolium medium</name>
    <dbReference type="NCBI Taxonomy" id="97028"/>
    <lineage>
        <taxon>Eukaryota</taxon>
        <taxon>Viridiplantae</taxon>
        <taxon>Streptophyta</taxon>
        <taxon>Embryophyta</taxon>
        <taxon>Tracheophyta</taxon>
        <taxon>Spermatophyta</taxon>
        <taxon>Magnoliopsida</taxon>
        <taxon>eudicotyledons</taxon>
        <taxon>Gunneridae</taxon>
        <taxon>Pentapetalae</taxon>
        <taxon>rosids</taxon>
        <taxon>fabids</taxon>
        <taxon>Fabales</taxon>
        <taxon>Fabaceae</taxon>
        <taxon>Papilionoideae</taxon>
        <taxon>50 kb inversion clade</taxon>
        <taxon>NPAAA clade</taxon>
        <taxon>Hologalegina</taxon>
        <taxon>IRL clade</taxon>
        <taxon>Trifolieae</taxon>
        <taxon>Trifolium</taxon>
    </lineage>
</organism>
<evidence type="ECO:0000256" key="1">
    <source>
        <dbReference type="SAM" id="MobiDB-lite"/>
    </source>
</evidence>
<name>A0A392UNE8_9FABA</name>
<reference evidence="2 3" key="1">
    <citation type="journal article" date="2018" name="Front. Plant Sci.">
        <title>Red Clover (Trifolium pratense) and Zigzag Clover (T. medium) - A Picture of Genomic Similarities and Differences.</title>
        <authorList>
            <person name="Dluhosova J."/>
            <person name="Istvanek J."/>
            <person name="Nedelnik J."/>
            <person name="Repkova J."/>
        </authorList>
    </citation>
    <scope>NUCLEOTIDE SEQUENCE [LARGE SCALE GENOMIC DNA]</scope>
    <source>
        <strain evidence="3">cv. 10/8</strain>
        <tissue evidence="2">Leaf</tissue>
    </source>
</reference>
<dbReference type="EMBL" id="LXQA010835305">
    <property type="protein sequence ID" value="MCI73285.1"/>
    <property type="molecule type" value="Genomic_DNA"/>
</dbReference>
<dbReference type="Proteomes" id="UP000265520">
    <property type="component" value="Unassembled WGS sequence"/>
</dbReference>